<dbReference type="Proteomes" id="UP000613740">
    <property type="component" value="Unassembled WGS sequence"/>
</dbReference>
<evidence type="ECO:0000256" key="10">
    <source>
        <dbReference type="SAM" id="SignalP"/>
    </source>
</evidence>
<dbReference type="Pfam" id="PF04756">
    <property type="entry name" value="OST3_OST6"/>
    <property type="match status" value="1"/>
</dbReference>
<dbReference type="OrthoDB" id="67566at2759"/>
<feature type="transmembrane region" description="Helical" evidence="9">
    <location>
        <begin position="221"/>
        <end position="243"/>
    </location>
</feature>
<feature type="transmembrane region" description="Helical" evidence="9">
    <location>
        <begin position="192"/>
        <end position="209"/>
    </location>
</feature>
<evidence type="ECO:0000256" key="3">
    <source>
        <dbReference type="ARBA" id="ARBA00009561"/>
    </source>
</evidence>
<comment type="subcellular location">
    <subcellularLocation>
        <location evidence="2">Endoplasmic reticulum membrane</location>
        <topology evidence="2">Multi-pass membrane protein</topology>
    </subcellularLocation>
</comment>
<evidence type="ECO:0000256" key="1">
    <source>
        <dbReference type="ARBA" id="ARBA00002791"/>
    </source>
</evidence>
<comment type="function">
    <text evidence="1">Subunit of the oligosaccharyl transferase (OST) complex that catalyzes the initial transfer of a defined glycan (Glc(3)Man(9)GlcNAc(2) in eukaryotes) from the lipid carrier dolichol-pyrophosphate to an asparagine residue within an Asn-X-Ser/Thr consensus motif in nascent polypeptide chains, the first step in protein N-glycosylation. N-glycosylation occurs cotranslationally and the complex associates with the Sec61 complex at the channel-forming translocon complex that mediates protein translocation across the endoplasmic reticulum (ER). All subunits are required for a maximal enzyme activity.</text>
</comment>
<evidence type="ECO:0000256" key="4">
    <source>
        <dbReference type="ARBA" id="ARBA00022692"/>
    </source>
</evidence>
<feature type="chain" id="PRO_5032509257" evidence="10">
    <location>
        <begin position="25"/>
        <end position="336"/>
    </location>
</feature>
<accession>A0A835SZR0</accession>
<keyword evidence="6" id="KW-0256">Endoplasmic reticulum</keyword>
<keyword evidence="8 9" id="KW-0472">Membrane</keyword>
<gene>
    <name evidence="11" type="ORF">HYH02_012772</name>
</gene>
<comment type="similarity">
    <text evidence="3">Belongs to the OST3/OST6 family.</text>
</comment>
<dbReference type="GO" id="GO:0008250">
    <property type="term" value="C:oligosaccharyltransferase complex"/>
    <property type="evidence" value="ECO:0007669"/>
    <property type="project" value="TreeGrafter"/>
</dbReference>
<comment type="caution">
    <text evidence="11">The sequence shown here is derived from an EMBL/GenBank/DDBJ whole genome shotgun (WGS) entry which is preliminary data.</text>
</comment>
<evidence type="ECO:0000313" key="12">
    <source>
        <dbReference type="Proteomes" id="UP000613740"/>
    </source>
</evidence>
<evidence type="ECO:0000256" key="9">
    <source>
        <dbReference type="SAM" id="Phobius"/>
    </source>
</evidence>
<protein>
    <submittedName>
        <fullName evidence="11">Uncharacterized protein</fullName>
    </submittedName>
</protein>
<proteinExistence type="inferred from homology"/>
<evidence type="ECO:0000256" key="2">
    <source>
        <dbReference type="ARBA" id="ARBA00004477"/>
    </source>
</evidence>
<dbReference type="InterPro" id="IPR021149">
    <property type="entry name" value="OligosaccharylTrfase_OST3/OST6"/>
</dbReference>
<evidence type="ECO:0000313" key="11">
    <source>
        <dbReference type="EMBL" id="KAG2433068.1"/>
    </source>
</evidence>
<dbReference type="GO" id="GO:0018279">
    <property type="term" value="P:protein N-linked glycosylation via asparagine"/>
    <property type="evidence" value="ECO:0007669"/>
    <property type="project" value="TreeGrafter"/>
</dbReference>
<evidence type="ECO:0000256" key="7">
    <source>
        <dbReference type="ARBA" id="ARBA00022989"/>
    </source>
</evidence>
<evidence type="ECO:0000256" key="8">
    <source>
        <dbReference type="ARBA" id="ARBA00023136"/>
    </source>
</evidence>
<dbReference type="Gene3D" id="3.40.30.10">
    <property type="entry name" value="Glutaredoxin"/>
    <property type="match status" value="1"/>
</dbReference>
<name>A0A835SZR0_9CHLO</name>
<keyword evidence="12" id="KW-1185">Reference proteome</keyword>
<dbReference type="EMBL" id="JAEHOD010000064">
    <property type="protein sequence ID" value="KAG2433068.1"/>
    <property type="molecule type" value="Genomic_DNA"/>
</dbReference>
<dbReference type="PANTHER" id="PTHR12692:SF0">
    <property type="entry name" value="GH11935P"/>
    <property type="match status" value="1"/>
</dbReference>
<feature type="transmembrane region" description="Helical" evidence="9">
    <location>
        <begin position="273"/>
        <end position="293"/>
    </location>
</feature>
<evidence type="ECO:0000256" key="6">
    <source>
        <dbReference type="ARBA" id="ARBA00022824"/>
    </source>
</evidence>
<feature type="signal peptide" evidence="10">
    <location>
        <begin position="1"/>
        <end position="24"/>
    </location>
</feature>
<dbReference type="AlphaFoldDB" id="A0A835SZR0"/>
<keyword evidence="7 9" id="KW-1133">Transmembrane helix</keyword>
<keyword evidence="5 10" id="KW-0732">Signal</keyword>
<sequence length="336" mass="36830">MKAPVVSTLLLLVAAFLAFCGALAEPDVSRLSALRQQSRDRVITLTDEVLSEFIMGRSRPYSAVIFYSAQQVSEGNPSLKMDELRREYAYAAKAFAAGPDADKVFFFEAALEVTQKPFAMLQVNSLPYVVRIPGSVAVAQATLELPKADKMLPDNTKGAYPWPAETFVAFVSGRTGAAAAEIARPSIYKSPFFPPVIFGGVLTAGYLAYKVYALGALRHSAIWAVLSLAVFWFSASGGMYNIIRGMPFFIRDRNGRLQFFLTSRQGQLGAEGFMLGTLYLLVGCSLAFVTYLAPRIQSSRVRDSCSLVGALIAASSMYQTFKLWNLKTGYKHVSYF</sequence>
<keyword evidence="4 9" id="KW-0812">Transmembrane</keyword>
<evidence type="ECO:0000256" key="5">
    <source>
        <dbReference type="ARBA" id="ARBA00022729"/>
    </source>
</evidence>
<dbReference type="PANTHER" id="PTHR12692">
    <property type="entry name" value="DOLICHYL-DIPHOSPHOOLIGOSACCHARIDE--PROTEIN GLYCOSYLTRANSFERASE-RELATED"/>
    <property type="match status" value="1"/>
</dbReference>
<organism evidence="11 12">
    <name type="scientific">Chlamydomonas schloesseri</name>
    <dbReference type="NCBI Taxonomy" id="2026947"/>
    <lineage>
        <taxon>Eukaryota</taxon>
        <taxon>Viridiplantae</taxon>
        <taxon>Chlorophyta</taxon>
        <taxon>core chlorophytes</taxon>
        <taxon>Chlorophyceae</taxon>
        <taxon>CS clade</taxon>
        <taxon>Chlamydomonadales</taxon>
        <taxon>Chlamydomonadaceae</taxon>
        <taxon>Chlamydomonas</taxon>
    </lineage>
</organism>
<reference evidence="11" key="1">
    <citation type="journal article" date="2020" name="bioRxiv">
        <title>Comparative genomics of Chlamydomonas.</title>
        <authorList>
            <person name="Craig R.J."/>
            <person name="Hasan A.R."/>
            <person name="Ness R.W."/>
            <person name="Keightley P.D."/>
        </authorList>
    </citation>
    <scope>NUCLEOTIDE SEQUENCE</scope>
    <source>
        <strain evidence="11">CCAP 11/173</strain>
    </source>
</reference>